<organism evidence="6 7">
    <name type="scientific">Discostella pseudostelligera</name>
    <dbReference type="NCBI Taxonomy" id="259834"/>
    <lineage>
        <taxon>Eukaryota</taxon>
        <taxon>Sar</taxon>
        <taxon>Stramenopiles</taxon>
        <taxon>Ochrophyta</taxon>
        <taxon>Bacillariophyta</taxon>
        <taxon>Coscinodiscophyceae</taxon>
        <taxon>Thalassiosirophycidae</taxon>
        <taxon>Stephanodiscales</taxon>
        <taxon>Stephanodiscaceae</taxon>
        <taxon>Discostella</taxon>
    </lineage>
</organism>
<feature type="compositionally biased region" description="Low complexity" evidence="5">
    <location>
        <begin position="155"/>
        <end position="177"/>
    </location>
</feature>
<feature type="compositionally biased region" description="Polar residues" evidence="5">
    <location>
        <begin position="61"/>
        <end position="70"/>
    </location>
</feature>
<protein>
    <submittedName>
        <fullName evidence="6">Uncharacterized protein</fullName>
    </submittedName>
</protein>
<keyword evidence="2" id="KW-0217">Developmental protein</keyword>
<feature type="region of interest" description="Disordered" evidence="5">
    <location>
        <begin position="122"/>
        <end position="191"/>
    </location>
</feature>
<dbReference type="InterPro" id="IPR024861">
    <property type="entry name" value="Donson"/>
</dbReference>
<evidence type="ECO:0000256" key="1">
    <source>
        <dbReference type="ARBA" id="ARBA00004123"/>
    </source>
</evidence>
<reference evidence="6 7" key="1">
    <citation type="submission" date="2024-10" db="EMBL/GenBank/DDBJ databases">
        <title>Updated reference genomes for cyclostephanoid diatoms.</title>
        <authorList>
            <person name="Roberts W.R."/>
            <person name="Alverson A.J."/>
        </authorList>
    </citation>
    <scope>NUCLEOTIDE SEQUENCE [LARGE SCALE GENOMIC DNA]</scope>
    <source>
        <strain evidence="6 7">AJA232-27</strain>
    </source>
</reference>
<accession>A0ABD3MB63</accession>
<dbReference type="GO" id="GO:0005634">
    <property type="term" value="C:nucleus"/>
    <property type="evidence" value="ECO:0007669"/>
    <property type="project" value="UniProtKB-SubCell"/>
</dbReference>
<name>A0ABD3MB63_9STRA</name>
<evidence type="ECO:0000313" key="7">
    <source>
        <dbReference type="Proteomes" id="UP001530293"/>
    </source>
</evidence>
<sequence>MMRRQLRARKLSMEMEASLDHNNNNNNTNNNNSGSGFSSSEDNYLSSSDAADCSLLPPPMMSSTKRTPSSPAGEGNNLISRKKWKGGSGSGNNGNDSSPSSPTRKNSPKTTTTLFSTVMSLSNNTNLPAPQEDDDDADNEGPCAATSRTSFNNATTSNGITTTTTSSETKMIHTTTTPQKPSNGKSNISKSPLFSPGGYEILRALDSANLYAYQVTGREDVLESGDDDEDGRLVEEWQDATIYFNGEYEHNNNNTAIGNAKTTEDATDSINDPLHYSSIVEATKHASDFVDIQQCMKKSNYLTTIPEPMGVGVLDWSLKRRLRLECVPGRCLPQSSLPSSSSSSSDEGYLHQLALRYLSCRDDSGVTSWSQQRHSCSRDDVAMAKWLASIMYYQHPAVHPLPSSIVSSASSKDSGASTDMVGNSKRDLSSFIVGPHSIHNRVRLPAAGCMGGLGISAPSNKIVKGANLLGKQDRRSNNDKSSIATVSSLLHQRRRDWQEAFRSMFHCWKSKLIRLQESRDDIWSQITTGSTIPTQDEVSRCSFYVILPHRVILFRGGYVNGADQKLRNERNYPYSADAASQQRIIPMIVFSSTTSCLRSKLKSMGVELRICTPKKHADVDHERSECEVLFSESMFDTYNRIASGEVGDAESVQSDLNVMKLENNDKEQVRVEVKKRNHQHQKVGKSGSVESPPLFVYGEDCATVYELLLNTYGLSVGLETKLPKGGNSEPVSSLDVPLLLCRSLGPCMHTTLRTLSYSSRRDDGYLNQMQTNASNNFTSQRDSYSTSKAALELRGPILPCALRDMTCAVVNFMMLDKYTHQNTDDQLPNFMYDESDPNTAASTHQFLMSLQAHEGECSSGSAAKSTGSSSSTEFNGLFPLLTPRQHENQSTTVVDGTTTWSQCGHREYLDKLVWDISRKSVVSFHTFAASTS</sequence>
<feature type="compositionally biased region" description="Low complexity" evidence="5">
    <location>
        <begin position="93"/>
        <end position="102"/>
    </location>
</feature>
<feature type="compositionally biased region" description="Low complexity" evidence="5">
    <location>
        <begin position="22"/>
        <end position="55"/>
    </location>
</feature>
<dbReference type="PANTHER" id="PTHR12972:SF0">
    <property type="entry name" value="PROTEIN DOWNSTREAM NEIGHBOR OF SON"/>
    <property type="match status" value="1"/>
</dbReference>
<feature type="compositionally biased region" description="Polar residues" evidence="5">
    <location>
        <begin position="178"/>
        <end position="191"/>
    </location>
</feature>
<evidence type="ECO:0000256" key="5">
    <source>
        <dbReference type="SAM" id="MobiDB-lite"/>
    </source>
</evidence>
<evidence type="ECO:0000256" key="3">
    <source>
        <dbReference type="ARBA" id="ARBA00023242"/>
    </source>
</evidence>
<keyword evidence="7" id="KW-1185">Reference proteome</keyword>
<dbReference type="AlphaFoldDB" id="A0ABD3MB63"/>
<comment type="caution">
    <text evidence="6">The sequence shown here is derived from an EMBL/GenBank/DDBJ whole genome shotgun (WGS) entry which is preliminary data.</text>
</comment>
<feature type="region of interest" description="Disordered" evidence="5">
    <location>
        <begin position="19"/>
        <end position="110"/>
    </location>
</feature>
<comment type="subcellular location">
    <subcellularLocation>
        <location evidence="1">Nucleus</location>
    </subcellularLocation>
</comment>
<dbReference type="Proteomes" id="UP001530293">
    <property type="component" value="Unassembled WGS sequence"/>
</dbReference>
<evidence type="ECO:0000313" key="6">
    <source>
        <dbReference type="EMBL" id="KAL3761214.1"/>
    </source>
</evidence>
<keyword evidence="3" id="KW-0539">Nucleus</keyword>
<evidence type="ECO:0000256" key="4">
    <source>
        <dbReference type="ARBA" id="ARBA00025806"/>
    </source>
</evidence>
<comment type="similarity">
    <text evidence="4">Belongs to the DONSON family.</text>
</comment>
<dbReference type="PANTHER" id="PTHR12972">
    <property type="entry name" value="DOWNSTREAM NEIGHBOR OF SON"/>
    <property type="match status" value="1"/>
</dbReference>
<evidence type="ECO:0000256" key="2">
    <source>
        <dbReference type="ARBA" id="ARBA00022473"/>
    </source>
</evidence>
<proteinExistence type="inferred from homology"/>
<gene>
    <name evidence="6" type="ORF">ACHAWU_007031</name>
</gene>
<dbReference type="EMBL" id="JALLBG020000155">
    <property type="protein sequence ID" value="KAL3761214.1"/>
    <property type="molecule type" value="Genomic_DNA"/>
</dbReference>